<comment type="similarity">
    <text evidence="1">Belongs to the AfsR/DnrI/RedD regulatory family.</text>
</comment>
<dbReference type="Gene3D" id="1.10.10.10">
    <property type="entry name" value="Winged helix-like DNA-binding domain superfamily/Winged helix DNA-binding domain"/>
    <property type="match status" value="1"/>
</dbReference>
<feature type="DNA-binding region" description="OmpR/PhoB-type" evidence="5">
    <location>
        <begin position="1"/>
        <end position="85"/>
    </location>
</feature>
<gene>
    <name evidence="7" type="primary">prlY2</name>
</gene>
<dbReference type="GO" id="GO:0003677">
    <property type="term" value="F:DNA binding"/>
    <property type="evidence" value="ECO:0007669"/>
    <property type="project" value="UniProtKB-UniRule"/>
</dbReference>
<keyword evidence="2" id="KW-0805">Transcription regulation</keyword>
<evidence type="ECO:0000256" key="1">
    <source>
        <dbReference type="ARBA" id="ARBA00005820"/>
    </source>
</evidence>
<accession>L7SZR2</accession>
<dbReference type="Gene3D" id="1.25.40.10">
    <property type="entry name" value="Tetratricopeptide repeat domain"/>
    <property type="match status" value="1"/>
</dbReference>
<dbReference type="InterPro" id="IPR016032">
    <property type="entry name" value="Sig_transdc_resp-reg_C-effctor"/>
</dbReference>
<proteinExistence type="inferred from homology"/>
<dbReference type="SUPFAM" id="SSF46894">
    <property type="entry name" value="C-terminal effector domain of the bipartite response regulators"/>
    <property type="match status" value="1"/>
</dbReference>
<dbReference type="Pfam" id="PF00486">
    <property type="entry name" value="Trans_reg_C"/>
    <property type="match status" value="1"/>
</dbReference>
<dbReference type="InterPro" id="IPR001867">
    <property type="entry name" value="OmpR/PhoB-type_DNA-bd"/>
</dbReference>
<keyword evidence="4" id="KW-0804">Transcription</keyword>
<dbReference type="EMBL" id="JX424761">
    <property type="protein sequence ID" value="AGC24249.1"/>
    <property type="molecule type" value="Genomic_DNA"/>
</dbReference>
<evidence type="ECO:0000256" key="3">
    <source>
        <dbReference type="ARBA" id="ARBA00023125"/>
    </source>
</evidence>
<dbReference type="SMART" id="SM00862">
    <property type="entry name" value="Trans_reg_C"/>
    <property type="match status" value="1"/>
</dbReference>
<dbReference type="InterPro" id="IPR005158">
    <property type="entry name" value="BTAD"/>
</dbReference>
<dbReference type="PANTHER" id="PTHR35807:SF1">
    <property type="entry name" value="TRANSCRIPTIONAL REGULATOR REDD"/>
    <property type="match status" value="1"/>
</dbReference>
<dbReference type="SMART" id="SM01043">
    <property type="entry name" value="BTAD"/>
    <property type="match status" value="1"/>
</dbReference>
<dbReference type="InterPro" id="IPR051677">
    <property type="entry name" value="AfsR-DnrI-RedD_regulator"/>
</dbReference>
<dbReference type="AlphaFoldDB" id="L7SZR2"/>
<dbReference type="PROSITE" id="PS51755">
    <property type="entry name" value="OMPR_PHOB"/>
    <property type="match status" value="1"/>
</dbReference>
<keyword evidence="3 5" id="KW-0238">DNA-binding</keyword>
<dbReference type="GO" id="GO:0006355">
    <property type="term" value="P:regulation of DNA-templated transcription"/>
    <property type="evidence" value="ECO:0007669"/>
    <property type="project" value="InterPro"/>
</dbReference>
<dbReference type="SUPFAM" id="SSF48452">
    <property type="entry name" value="TPR-like"/>
    <property type="match status" value="1"/>
</dbReference>
<protein>
    <submittedName>
        <fullName evidence="7">PrlY2</fullName>
    </submittedName>
</protein>
<evidence type="ECO:0000256" key="2">
    <source>
        <dbReference type="ARBA" id="ARBA00023015"/>
    </source>
</evidence>
<dbReference type="PANTHER" id="PTHR35807">
    <property type="entry name" value="TRANSCRIPTIONAL REGULATOR REDD-RELATED"/>
    <property type="match status" value="1"/>
</dbReference>
<sequence>MNIVPTAGKPRQIFAVLALNANNIVPVRVLIEEVWGERPPRSAGTTLQTYVLQLRKRLAVALGRNASRSPKDLLVTANGGYLLSVPAGSRDIEDFDRLTGRARRAGDPAEAFRLFNQALALWRGSTLVDVPIGHTLEREVVRLEETRTKTLHERNEIGLQLGLHAELLGELAALSRSNPMDETIQGHFIVALYRMGRTLDALETYQRLRRTMVEELGLEPSDRLRELQRAVLASSPELDVPAARRRRLGAASRQECPMCGGNFIRGWRARQELMVPRVS</sequence>
<dbReference type="CDD" id="cd15831">
    <property type="entry name" value="BTAD"/>
    <property type="match status" value="1"/>
</dbReference>
<dbReference type="InterPro" id="IPR011990">
    <property type="entry name" value="TPR-like_helical_dom_sf"/>
</dbReference>
<dbReference type="GO" id="GO:0000160">
    <property type="term" value="P:phosphorelay signal transduction system"/>
    <property type="evidence" value="ECO:0007669"/>
    <property type="project" value="InterPro"/>
</dbReference>
<evidence type="ECO:0000256" key="4">
    <source>
        <dbReference type="ARBA" id="ARBA00023163"/>
    </source>
</evidence>
<evidence type="ECO:0000313" key="7">
    <source>
        <dbReference type="EMBL" id="AGC24249.1"/>
    </source>
</evidence>
<feature type="domain" description="OmpR/PhoB-type" evidence="6">
    <location>
        <begin position="1"/>
        <end position="85"/>
    </location>
</feature>
<dbReference type="Pfam" id="PF03704">
    <property type="entry name" value="BTAD"/>
    <property type="match status" value="1"/>
</dbReference>
<dbReference type="InterPro" id="IPR036388">
    <property type="entry name" value="WH-like_DNA-bd_sf"/>
</dbReference>
<evidence type="ECO:0000256" key="5">
    <source>
        <dbReference type="PROSITE-ProRule" id="PRU01091"/>
    </source>
</evidence>
<organism evidence="7">
    <name type="scientific">Nonomuraea spiralis</name>
    <dbReference type="NCBI Taxonomy" id="46182"/>
    <lineage>
        <taxon>Bacteria</taxon>
        <taxon>Bacillati</taxon>
        <taxon>Actinomycetota</taxon>
        <taxon>Actinomycetes</taxon>
        <taxon>Streptosporangiales</taxon>
        <taxon>Streptosporangiaceae</taxon>
        <taxon>Nonomuraea</taxon>
    </lineage>
</organism>
<name>L7SZR2_9ACTN</name>
<evidence type="ECO:0000259" key="6">
    <source>
        <dbReference type="PROSITE" id="PS51755"/>
    </source>
</evidence>
<reference evidence="7" key="1">
    <citation type="submission" date="2012-07" db="EMBL/GenBank/DDBJ databases">
        <title>Isolation and Characterization of the Pyralomicin Biosynthetic Gene Cluster from Nonomuraea spiralis IMC A-0156.</title>
        <authorList>
            <person name="Flatt P.M."/>
            <person name="Wu X."/>
            <person name="Walters M."/>
            <person name="Perry S."/>
            <person name="Mahmud T."/>
        </authorList>
    </citation>
    <scope>NUCLEOTIDE SEQUENCE</scope>
    <source>
        <strain evidence="7">IMC A-0156</strain>
    </source>
</reference>